<dbReference type="STRING" id="1237149.C900_01483"/>
<name>L8JWA7_9BACT</name>
<dbReference type="AlphaFoldDB" id="L8JWA7"/>
<dbReference type="Pfam" id="PF04264">
    <property type="entry name" value="YceI"/>
    <property type="match status" value="1"/>
</dbReference>
<sequence length="196" mass="21212">MKALTNKYLFMLLPMVVMSWGLSAQTNHTLSPGAEFSVSGTSSLHDWTMTSSEGKGEAVITAEAKALQSIEQLSVTMKAESLKSGKSGMDGNAYKALKTGKNPDIKFNLKNVKSIEKKGDYYQVMAEGTLTIAGESRTVDVVTKAYPNGNTIRFTGSKTFNMTDFKVDPPTALLGTIKTGDEITINFSLTFKSKQS</sequence>
<dbReference type="PANTHER" id="PTHR34406:SF1">
    <property type="entry name" value="PROTEIN YCEI"/>
    <property type="match status" value="1"/>
</dbReference>
<dbReference type="PANTHER" id="PTHR34406">
    <property type="entry name" value="PROTEIN YCEI"/>
    <property type="match status" value="1"/>
</dbReference>
<dbReference type="PATRIC" id="fig|1237149.3.peg.1449"/>
<dbReference type="RefSeq" id="WP_009578927.1">
    <property type="nucleotide sequence ID" value="NZ_AMZN01000021.1"/>
</dbReference>
<evidence type="ECO:0000256" key="1">
    <source>
        <dbReference type="SAM" id="SignalP"/>
    </source>
</evidence>
<dbReference type="Gene3D" id="2.40.128.110">
    <property type="entry name" value="Lipid/polyisoprenoid-binding, YceI-like"/>
    <property type="match status" value="1"/>
</dbReference>
<dbReference type="InterPro" id="IPR007372">
    <property type="entry name" value="Lipid/polyisoprenoid-bd_YceI"/>
</dbReference>
<keyword evidence="1" id="KW-0732">Signal</keyword>
<reference evidence="3 4" key="1">
    <citation type="submission" date="2012-12" db="EMBL/GenBank/DDBJ databases">
        <title>Genome assembly of Fulvivirga imtechensis AK7.</title>
        <authorList>
            <person name="Nupur N."/>
            <person name="Khatri I."/>
            <person name="Kumar R."/>
            <person name="Subramanian S."/>
            <person name="Pinnaka A."/>
        </authorList>
    </citation>
    <scope>NUCLEOTIDE SEQUENCE [LARGE SCALE GENOMIC DNA]</scope>
    <source>
        <strain evidence="3 4">AK7</strain>
    </source>
</reference>
<evidence type="ECO:0000313" key="3">
    <source>
        <dbReference type="EMBL" id="ELR72488.1"/>
    </source>
</evidence>
<dbReference type="eggNOG" id="COG2353">
    <property type="taxonomic scope" value="Bacteria"/>
</dbReference>
<dbReference type="SMART" id="SM00867">
    <property type="entry name" value="YceI"/>
    <property type="match status" value="1"/>
</dbReference>
<accession>L8JWA7</accession>
<gene>
    <name evidence="3" type="ORF">C900_01483</name>
</gene>
<feature type="signal peptide" evidence="1">
    <location>
        <begin position="1"/>
        <end position="24"/>
    </location>
</feature>
<proteinExistence type="predicted"/>
<comment type="caution">
    <text evidence="3">The sequence shown here is derived from an EMBL/GenBank/DDBJ whole genome shotgun (WGS) entry which is preliminary data.</text>
</comment>
<keyword evidence="4" id="KW-1185">Reference proteome</keyword>
<feature type="chain" id="PRO_5003993464" description="Lipid/polyisoprenoid-binding YceI-like domain-containing protein" evidence="1">
    <location>
        <begin position="25"/>
        <end position="196"/>
    </location>
</feature>
<protein>
    <recommendedName>
        <fullName evidence="2">Lipid/polyisoprenoid-binding YceI-like domain-containing protein</fullName>
    </recommendedName>
</protein>
<evidence type="ECO:0000259" key="2">
    <source>
        <dbReference type="SMART" id="SM00867"/>
    </source>
</evidence>
<dbReference type="SUPFAM" id="SSF101874">
    <property type="entry name" value="YceI-like"/>
    <property type="match status" value="1"/>
</dbReference>
<dbReference type="InterPro" id="IPR036761">
    <property type="entry name" value="TTHA0802/YceI-like_sf"/>
</dbReference>
<dbReference type="EMBL" id="AMZN01000021">
    <property type="protein sequence ID" value="ELR72488.1"/>
    <property type="molecule type" value="Genomic_DNA"/>
</dbReference>
<organism evidence="3 4">
    <name type="scientific">Fulvivirga imtechensis AK7</name>
    <dbReference type="NCBI Taxonomy" id="1237149"/>
    <lineage>
        <taxon>Bacteria</taxon>
        <taxon>Pseudomonadati</taxon>
        <taxon>Bacteroidota</taxon>
        <taxon>Cytophagia</taxon>
        <taxon>Cytophagales</taxon>
        <taxon>Fulvivirgaceae</taxon>
        <taxon>Fulvivirga</taxon>
    </lineage>
</organism>
<dbReference type="Proteomes" id="UP000011135">
    <property type="component" value="Unassembled WGS sequence"/>
</dbReference>
<feature type="domain" description="Lipid/polyisoprenoid-binding YceI-like" evidence="2">
    <location>
        <begin position="27"/>
        <end position="192"/>
    </location>
</feature>
<evidence type="ECO:0000313" key="4">
    <source>
        <dbReference type="Proteomes" id="UP000011135"/>
    </source>
</evidence>